<dbReference type="GO" id="GO:0046872">
    <property type="term" value="F:metal ion binding"/>
    <property type="evidence" value="ECO:0007669"/>
    <property type="project" value="InterPro"/>
</dbReference>
<dbReference type="Gene3D" id="1.20.120.450">
    <property type="entry name" value="dinb family like domain"/>
    <property type="match status" value="1"/>
</dbReference>
<dbReference type="InterPro" id="IPR034660">
    <property type="entry name" value="DinB/YfiT-like"/>
</dbReference>
<dbReference type="EMBL" id="JACHGN010000016">
    <property type="protein sequence ID" value="MBB5137102.1"/>
    <property type="molecule type" value="Genomic_DNA"/>
</dbReference>
<dbReference type="PANTHER" id="PTHR40758">
    <property type="entry name" value="CONSERVED PROTEIN"/>
    <property type="match status" value="1"/>
</dbReference>
<dbReference type="PANTHER" id="PTHR40758:SF1">
    <property type="entry name" value="CONSERVED PROTEIN"/>
    <property type="match status" value="1"/>
</dbReference>
<dbReference type="Pfam" id="PF07398">
    <property type="entry name" value="MDMPI_C"/>
    <property type="match status" value="1"/>
</dbReference>
<evidence type="ECO:0000313" key="4">
    <source>
        <dbReference type="EMBL" id="MBB5137102.1"/>
    </source>
</evidence>
<organism evidence="4 5">
    <name type="scientific">Thermocatellispora tengchongensis</name>
    <dbReference type="NCBI Taxonomy" id="1073253"/>
    <lineage>
        <taxon>Bacteria</taxon>
        <taxon>Bacillati</taxon>
        <taxon>Actinomycetota</taxon>
        <taxon>Actinomycetes</taxon>
        <taxon>Streptosporangiales</taxon>
        <taxon>Streptosporangiaceae</taxon>
        <taxon>Thermocatellispora</taxon>
    </lineage>
</organism>
<comment type="caution">
    <text evidence="4">The sequence shown here is derived from an EMBL/GenBank/DDBJ whole genome shotgun (WGS) entry which is preliminary data.</text>
</comment>
<gene>
    <name evidence="4" type="ORF">HNP84_006854</name>
</gene>
<dbReference type="InterPro" id="IPR036527">
    <property type="entry name" value="SCP2_sterol-bd_dom_sf"/>
</dbReference>
<feature type="region of interest" description="Disordered" evidence="1">
    <location>
        <begin position="59"/>
        <end position="78"/>
    </location>
</feature>
<dbReference type="InterPro" id="IPR017517">
    <property type="entry name" value="Maleyloyr_isom"/>
</dbReference>
<dbReference type="RefSeq" id="WP_185053936.1">
    <property type="nucleotide sequence ID" value="NZ_BAABIX010000020.1"/>
</dbReference>
<dbReference type="NCBIfam" id="TIGR03083">
    <property type="entry name" value="maleylpyruvate isomerase family mycothiol-dependent enzyme"/>
    <property type="match status" value="1"/>
</dbReference>
<evidence type="ECO:0000256" key="1">
    <source>
        <dbReference type="SAM" id="MobiDB-lite"/>
    </source>
</evidence>
<feature type="domain" description="MDMPI C-terminal" evidence="2">
    <location>
        <begin position="149"/>
        <end position="248"/>
    </location>
</feature>
<sequence>MTLLGHERYCREIAEQTGMIRRLLADADLSTPVPTCPGWSLATLVRHVAGNLHTLDAAVRNGSADAPDTPVPADTGRDAEKPGVLDAWLADGATRCAASLRKAGADVEVSVWGLEQLSGAWARRAAHDAAVHRADAAFALGQGYTLAQDLAADAVDELLELFQDLRDSVPRLAGLRGRNRSIHLHATDTPPELTAEWLIELEPEGFAWRRAHAKAGVALRAPLADLLLILYRRLPPTTARAQIIGEKEILDFWLDNAVLE</sequence>
<dbReference type="GO" id="GO:0005886">
    <property type="term" value="C:plasma membrane"/>
    <property type="evidence" value="ECO:0007669"/>
    <property type="project" value="TreeGrafter"/>
</dbReference>
<feature type="domain" description="Mycothiol-dependent maleylpyruvate isomerase metal-binding" evidence="3">
    <location>
        <begin position="11"/>
        <end position="137"/>
    </location>
</feature>
<reference evidence="4 5" key="1">
    <citation type="submission" date="2020-08" db="EMBL/GenBank/DDBJ databases">
        <title>Genomic Encyclopedia of Type Strains, Phase IV (KMG-IV): sequencing the most valuable type-strain genomes for metagenomic binning, comparative biology and taxonomic classification.</title>
        <authorList>
            <person name="Goeker M."/>
        </authorList>
    </citation>
    <scope>NUCLEOTIDE SEQUENCE [LARGE SCALE GENOMIC DNA]</scope>
    <source>
        <strain evidence="4 5">DSM 45615</strain>
    </source>
</reference>
<dbReference type="SUPFAM" id="SSF55718">
    <property type="entry name" value="SCP-like"/>
    <property type="match status" value="1"/>
</dbReference>
<evidence type="ECO:0000259" key="3">
    <source>
        <dbReference type="Pfam" id="PF11716"/>
    </source>
</evidence>
<proteinExistence type="predicted"/>
<dbReference type="InterPro" id="IPR024344">
    <property type="entry name" value="MDMPI_metal-binding"/>
</dbReference>
<protein>
    <submittedName>
        <fullName evidence="4">Uncharacterized protein (TIGR03083 family)</fullName>
    </submittedName>
</protein>
<dbReference type="Proteomes" id="UP000578449">
    <property type="component" value="Unassembled WGS sequence"/>
</dbReference>
<evidence type="ECO:0000259" key="2">
    <source>
        <dbReference type="Pfam" id="PF07398"/>
    </source>
</evidence>
<dbReference type="SUPFAM" id="SSF109854">
    <property type="entry name" value="DinB/YfiT-like putative metalloenzymes"/>
    <property type="match status" value="1"/>
</dbReference>
<accession>A0A840PCZ1</accession>
<dbReference type="InterPro" id="IPR010872">
    <property type="entry name" value="MDMPI_C-term_domain"/>
</dbReference>
<name>A0A840PCZ1_9ACTN</name>
<dbReference type="AlphaFoldDB" id="A0A840PCZ1"/>
<evidence type="ECO:0000313" key="5">
    <source>
        <dbReference type="Proteomes" id="UP000578449"/>
    </source>
</evidence>
<keyword evidence="5" id="KW-1185">Reference proteome</keyword>
<dbReference type="Pfam" id="PF11716">
    <property type="entry name" value="MDMPI_N"/>
    <property type="match status" value="1"/>
</dbReference>